<feature type="transmembrane region" description="Helical" evidence="1">
    <location>
        <begin position="317"/>
        <end position="339"/>
    </location>
</feature>
<keyword evidence="1" id="KW-1133">Transmembrane helix</keyword>
<evidence type="ECO:0000256" key="1">
    <source>
        <dbReference type="SAM" id="Phobius"/>
    </source>
</evidence>
<keyword evidence="1" id="KW-0472">Membrane</keyword>
<reference evidence="2 3" key="1">
    <citation type="submission" date="2018-06" db="EMBL/GenBank/DDBJ databases">
        <title>Extensive metabolic versatility and redundancy in microbially diverse, dynamic hydrothermal sediments.</title>
        <authorList>
            <person name="Dombrowski N."/>
            <person name="Teske A."/>
            <person name="Baker B.J."/>
        </authorList>
    </citation>
    <scope>NUCLEOTIDE SEQUENCE [LARGE SCALE GENOMIC DNA]</scope>
    <source>
        <strain evidence="2">B66_G16</strain>
    </source>
</reference>
<proteinExistence type="predicted"/>
<dbReference type="EMBL" id="QMQV01000107">
    <property type="protein sequence ID" value="RLE47772.1"/>
    <property type="molecule type" value="Genomic_DNA"/>
</dbReference>
<dbReference type="Proteomes" id="UP000278475">
    <property type="component" value="Unassembled WGS sequence"/>
</dbReference>
<protein>
    <submittedName>
        <fullName evidence="2">Uncharacterized protein</fullName>
    </submittedName>
</protein>
<gene>
    <name evidence="2" type="ORF">DRJ31_08365</name>
</gene>
<evidence type="ECO:0000313" key="2">
    <source>
        <dbReference type="EMBL" id="RLE47772.1"/>
    </source>
</evidence>
<comment type="caution">
    <text evidence="2">The sequence shown here is derived from an EMBL/GenBank/DDBJ whole genome shotgun (WGS) entry which is preliminary data.</text>
</comment>
<sequence length="364" mass="39619">MVLSRRRSLKKAAVTILLSAILLLAIIQPTLSQEPGKDFETAPEIDLSIGSASLKGSLIGEFEDNHYYKLIGLSSGTKIRVVAELLGVGSVSGFTTIALYSEKGARLIGSDQALGRGEKIRRELAYTLGWIPENPNPILYLRIGKSRGALNYTIEISVEKVDDAGSGRDAGMDPSQAIDSPEAKLGEPAVFMGYLAGEHLGDDHVDCYRLKAILETKQILKIIVEPSKTLRLKASLLSADKFPLRNNESKARGMPITLQVKGDWLPGTNVFYLTIDNMDGRGGEGAYTVRVEVLKPINQTATTTAITTAPGILSEEYLKYILIGVAVALVAIAAIILILRRRRGIRVIETGEEEWWGGGWEEGW</sequence>
<dbReference type="AlphaFoldDB" id="A0A497EM94"/>
<evidence type="ECO:0000313" key="3">
    <source>
        <dbReference type="Proteomes" id="UP000278475"/>
    </source>
</evidence>
<name>A0A497EM94_9CREN</name>
<organism evidence="2 3">
    <name type="scientific">Thermoproteota archaeon</name>
    <dbReference type="NCBI Taxonomy" id="2056631"/>
    <lineage>
        <taxon>Archaea</taxon>
        <taxon>Thermoproteota</taxon>
    </lineage>
</organism>
<keyword evidence="1" id="KW-0812">Transmembrane</keyword>
<accession>A0A497EM94</accession>